<comment type="similarity">
    <text evidence="4">Belongs to the SIMIBI class G3E GTPase family. ZNG1 subfamily.</text>
</comment>
<feature type="domain" description="CobW C-terminal" evidence="7">
    <location>
        <begin position="293"/>
        <end position="389"/>
    </location>
</feature>
<evidence type="ECO:0000256" key="2">
    <source>
        <dbReference type="ARBA" id="ARBA00022801"/>
    </source>
</evidence>
<dbReference type="SMART" id="SM00833">
    <property type="entry name" value="CobW_C"/>
    <property type="match status" value="1"/>
</dbReference>
<dbReference type="CDD" id="cd03112">
    <property type="entry name" value="CobW-like"/>
    <property type="match status" value="1"/>
</dbReference>
<dbReference type="AlphaFoldDB" id="C1MKM0"/>
<proteinExistence type="inferred from homology"/>
<keyword evidence="2" id="KW-0378">Hydrolase</keyword>
<accession>C1MKM0</accession>
<dbReference type="InterPro" id="IPR011629">
    <property type="entry name" value="CobW-like_C"/>
</dbReference>
<dbReference type="InterPro" id="IPR051316">
    <property type="entry name" value="Zinc-reg_GTPase_activator"/>
</dbReference>
<evidence type="ECO:0000256" key="5">
    <source>
        <dbReference type="ARBA" id="ARBA00049117"/>
    </source>
</evidence>
<sequence>MDGPSDAEKLPVTIVTGFLGAGKTTLVNHILKGDHGKLIAVIENEFGAVSIDDALVGENIKEKENIITMDNGCVCCTVRGDLVRALLTLKDRAKKFDHVIIETTGLADPAPVAFTFFINPEIAEAYRIDSILCLADAKHIGLHLAEEKPDGAVNEAVQQVAFADRILLNKIDLVNDNLLDDVIDTLKSINAVAEVIKTTNSVVDLDKVLGVSSFSIEKTLEVDPDFLDDEEGHAKAEAIENAAADGTDDASKTAACTDDSHGHSHSQINRQGTTLNEPAKKRPRKKKHDLTGVSSVGIVAEGELDFAEVNTFMMKVLQENALSIYRSKGVMCFKDQGAVKFVFQGVHEQINFGPSSVMWGQDEPRVNKMVFIGRNLNRKELEDGFRACIAK</sequence>
<evidence type="ECO:0000256" key="1">
    <source>
        <dbReference type="ARBA" id="ARBA00022741"/>
    </source>
</evidence>
<dbReference type="GO" id="GO:0005737">
    <property type="term" value="C:cytoplasm"/>
    <property type="evidence" value="ECO:0007669"/>
    <property type="project" value="TreeGrafter"/>
</dbReference>
<dbReference type="SUPFAM" id="SSF52540">
    <property type="entry name" value="P-loop containing nucleoside triphosphate hydrolases"/>
    <property type="match status" value="1"/>
</dbReference>
<dbReference type="OMA" id="EPRVNRM"/>
<gene>
    <name evidence="8" type="ORF">MICPUCDRAFT_24889</name>
</gene>
<evidence type="ECO:0000256" key="6">
    <source>
        <dbReference type="SAM" id="MobiDB-lite"/>
    </source>
</evidence>
<dbReference type="Gene3D" id="3.40.50.300">
    <property type="entry name" value="P-loop containing nucleotide triphosphate hydrolases"/>
    <property type="match status" value="1"/>
</dbReference>
<keyword evidence="1" id="KW-0547">Nucleotide-binding</keyword>
<dbReference type="Proteomes" id="UP000001876">
    <property type="component" value="Unassembled WGS sequence"/>
</dbReference>
<dbReference type="GeneID" id="9681513"/>
<evidence type="ECO:0000256" key="3">
    <source>
        <dbReference type="ARBA" id="ARBA00023186"/>
    </source>
</evidence>
<dbReference type="OrthoDB" id="258627at2759"/>
<organism evidence="9">
    <name type="scientific">Micromonas pusilla (strain CCMP1545)</name>
    <name type="common">Picoplanktonic green alga</name>
    <dbReference type="NCBI Taxonomy" id="564608"/>
    <lineage>
        <taxon>Eukaryota</taxon>
        <taxon>Viridiplantae</taxon>
        <taxon>Chlorophyta</taxon>
        <taxon>Mamiellophyceae</taxon>
        <taxon>Mamiellales</taxon>
        <taxon>Mamiellaceae</taxon>
        <taxon>Micromonas</taxon>
    </lineage>
</organism>
<dbReference type="SUPFAM" id="SSF90002">
    <property type="entry name" value="Hypothetical protein YjiA, C-terminal domain"/>
    <property type="match status" value="1"/>
</dbReference>
<dbReference type="Pfam" id="PF07683">
    <property type="entry name" value="CobW_C"/>
    <property type="match status" value="1"/>
</dbReference>
<evidence type="ECO:0000313" key="9">
    <source>
        <dbReference type="Proteomes" id="UP000001876"/>
    </source>
</evidence>
<dbReference type="PANTHER" id="PTHR13748">
    <property type="entry name" value="COBW-RELATED"/>
    <property type="match status" value="1"/>
</dbReference>
<dbReference type="GO" id="GO:0016787">
    <property type="term" value="F:hydrolase activity"/>
    <property type="evidence" value="ECO:0007669"/>
    <property type="project" value="UniProtKB-KW"/>
</dbReference>
<dbReference type="InterPro" id="IPR003495">
    <property type="entry name" value="CobW/HypB/UreG_nucleotide-bd"/>
</dbReference>
<evidence type="ECO:0000256" key="4">
    <source>
        <dbReference type="ARBA" id="ARBA00034320"/>
    </source>
</evidence>
<dbReference type="KEGG" id="mpp:MICPUCDRAFT_24889"/>
<evidence type="ECO:0000259" key="7">
    <source>
        <dbReference type="SMART" id="SM00833"/>
    </source>
</evidence>
<feature type="region of interest" description="Disordered" evidence="6">
    <location>
        <begin position="242"/>
        <end position="289"/>
    </location>
</feature>
<dbReference type="PANTHER" id="PTHR13748:SF62">
    <property type="entry name" value="COBW DOMAIN-CONTAINING PROTEIN"/>
    <property type="match status" value="1"/>
</dbReference>
<dbReference type="STRING" id="564608.C1MKM0"/>
<feature type="compositionally biased region" description="Polar residues" evidence="6">
    <location>
        <begin position="265"/>
        <end position="276"/>
    </location>
</feature>
<reference evidence="8 9" key="1">
    <citation type="journal article" date="2009" name="Science">
        <title>Green evolution and dynamic adaptations revealed by genomes of the marine picoeukaryotes Micromonas.</title>
        <authorList>
            <person name="Worden A.Z."/>
            <person name="Lee J.H."/>
            <person name="Mock T."/>
            <person name="Rouze P."/>
            <person name="Simmons M.P."/>
            <person name="Aerts A.L."/>
            <person name="Allen A.E."/>
            <person name="Cuvelier M.L."/>
            <person name="Derelle E."/>
            <person name="Everett M.V."/>
            <person name="Foulon E."/>
            <person name="Grimwood J."/>
            <person name="Gundlach H."/>
            <person name="Henrissat B."/>
            <person name="Napoli C."/>
            <person name="McDonald S.M."/>
            <person name="Parker M.S."/>
            <person name="Rombauts S."/>
            <person name="Salamov A."/>
            <person name="Von Dassow P."/>
            <person name="Badger J.H."/>
            <person name="Coutinho P.M."/>
            <person name="Demir E."/>
            <person name="Dubchak I."/>
            <person name="Gentemann C."/>
            <person name="Eikrem W."/>
            <person name="Gready J.E."/>
            <person name="John U."/>
            <person name="Lanier W."/>
            <person name="Lindquist E.A."/>
            <person name="Lucas S."/>
            <person name="Mayer K.F."/>
            <person name="Moreau H."/>
            <person name="Not F."/>
            <person name="Otillar R."/>
            <person name="Panaud O."/>
            <person name="Pangilinan J."/>
            <person name="Paulsen I."/>
            <person name="Piegu B."/>
            <person name="Poliakov A."/>
            <person name="Robbens S."/>
            <person name="Schmutz J."/>
            <person name="Toulza E."/>
            <person name="Wyss T."/>
            <person name="Zelensky A."/>
            <person name="Zhou K."/>
            <person name="Armbrust E.V."/>
            <person name="Bhattacharya D."/>
            <person name="Goodenough U.W."/>
            <person name="Van de Peer Y."/>
            <person name="Grigoriev I.V."/>
        </authorList>
    </citation>
    <scope>NUCLEOTIDE SEQUENCE [LARGE SCALE GENOMIC DNA]</scope>
    <source>
        <strain evidence="8 9">CCMP1545</strain>
    </source>
</reference>
<comment type="catalytic activity">
    <reaction evidence="5">
        <text>GTP + H2O = GDP + phosphate + H(+)</text>
        <dbReference type="Rhea" id="RHEA:19669"/>
        <dbReference type="ChEBI" id="CHEBI:15377"/>
        <dbReference type="ChEBI" id="CHEBI:15378"/>
        <dbReference type="ChEBI" id="CHEBI:37565"/>
        <dbReference type="ChEBI" id="CHEBI:43474"/>
        <dbReference type="ChEBI" id="CHEBI:58189"/>
    </reaction>
    <physiologicalReaction direction="left-to-right" evidence="5">
        <dbReference type="Rhea" id="RHEA:19670"/>
    </physiologicalReaction>
</comment>
<dbReference type="GO" id="GO:0000166">
    <property type="term" value="F:nucleotide binding"/>
    <property type="evidence" value="ECO:0007669"/>
    <property type="project" value="UniProtKB-KW"/>
</dbReference>
<dbReference type="Pfam" id="PF02492">
    <property type="entry name" value="cobW"/>
    <property type="match status" value="1"/>
</dbReference>
<name>C1MKM0_MICPC</name>
<protein>
    <submittedName>
        <fullName evidence="8">Predicted protein</fullName>
    </submittedName>
</protein>
<dbReference type="InterPro" id="IPR027417">
    <property type="entry name" value="P-loop_NTPase"/>
</dbReference>
<dbReference type="Gene3D" id="3.30.1220.10">
    <property type="entry name" value="CobW-like, C-terminal domain"/>
    <property type="match status" value="1"/>
</dbReference>
<keyword evidence="9" id="KW-1185">Reference proteome</keyword>
<dbReference type="InterPro" id="IPR036627">
    <property type="entry name" value="CobW-likC_sf"/>
</dbReference>
<evidence type="ECO:0000313" key="8">
    <source>
        <dbReference type="EMBL" id="EEH59785.1"/>
    </source>
</evidence>
<dbReference type="eggNOG" id="KOG2743">
    <property type="taxonomic scope" value="Eukaryota"/>
</dbReference>
<keyword evidence="3" id="KW-0143">Chaperone</keyword>
<dbReference type="EMBL" id="GG663736">
    <property type="protein sequence ID" value="EEH59785.1"/>
    <property type="molecule type" value="Genomic_DNA"/>
</dbReference>
<dbReference type="RefSeq" id="XP_003056409.1">
    <property type="nucleotide sequence ID" value="XM_003056363.1"/>
</dbReference>